<keyword evidence="1" id="KW-0732">Signal</keyword>
<accession>A0ABD0NDR2</accession>
<feature type="signal peptide" evidence="1">
    <location>
        <begin position="1"/>
        <end position="18"/>
    </location>
</feature>
<keyword evidence="3" id="KW-1185">Reference proteome</keyword>
<evidence type="ECO:0000313" key="2">
    <source>
        <dbReference type="EMBL" id="KAL0159417.1"/>
    </source>
</evidence>
<reference evidence="2 3" key="1">
    <citation type="submission" date="2024-05" db="EMBL/GenBank/DDBJ databases">
        <title>Genome sequencing and assembly of Indian major carp, Cirrhinus mrigala (Hamilton, 1822).</title>
        <authorList>
            <person name="Mohindra V."/>
            <person name="Chowdhury L.M."/>
            <person name="Lal K."/>
            <person name="Jena J.K."/>
        </authorList>
    </citation>
    <scope>NUCLEOTIDE SEQUENCE [LARGE SCALE GENOMIC DNA]</scope>
    <source>
        <strain evidence="2">CM1030</strain>
        <tissue evidence="2">Blood</tissue>
    </source>
</reference>
<comment type="caution">
    <text evidence="2">The sequence shown here is derived from an EMBL/GenBank/DDBJ whole genome shotgun (WGS) entry which is preliminary data.</text>
</comment>
<evidence type="ECO:0000313" key="3">
    <source>
        <dbReference type="Proteomes" id="UP001529510"/>
    </source>
</evidence>
<name>A0ABD0NDR2_CIRMR</name>
<sequence length="142" mass="16303">MGVSAFKIIKTMIVLLLQYIVDNKLKDECEGCATDHPSQLQHSCLFEPSSYYFDSRFDELTRKLFKPDFQTIIDFTLGRCGLMSNNILRIQGTTGAILHELREEPNTVAKLQEIREKLLQDKTYKKAIYDTVDLRQSSPPAL</sequence>
<dbReference type="EMBL" id="JAMKFB020000022">
    <property type="protein sequence ID" value="KAL0159417.1"/>
    <property type="molecule type" value="Genomic_DNA"/>
</dbReference>
<organism evidence="2 3">
    <name type="scientific">Cirrhinus mrigala</name>
    <name type="common">Mrigala</name>
    <dbReference type="NCBI Taxonomy" id="683832"/>
    <lineage>
        <taxon>Eukaryota</taxon>
        <taxon>Metazoa</taxon>
        <taxon>Chordata</taxon>
        <taxon>Craniata</taxon>
        <taxon>Vertebrata</taxon>
        <taxon>Euteleostomi</taxon>
        <taxon>Actinopterygii</taxon>
        <taxon>Neopterygii</taxon>
        <taxon>Teleostei</taxon>
        <taxon>Ostariophysi</taxon>
        <taxon>Cypriniformes</taxon>
        <taxon>Cyprinidae</taxon>
        <taxon>Labeoninae</taxon>
        <taxon>Labeonini</taxon>
        <taxon>Cirrhinus</taxon>
    </lineage>
</organism>
<proteinExistence type="predicted"/>
<dbReference type="Proteomes" id="UP001529510">
    <property type="component" value="Unassembled WGS sequence"/>
</dbReference>
<protein>
    <submittedName>
        <fullName evidence="2">Uncharacterized protein</fullName>
    </submittedName>
</protein>
<evidence type="ECO:0000256" key="1">
    <source>
        <dbReference type="SAM" id="SignalP"/>
    </source>
</evidence>
<feature type="chain" id="PRO_5044788399" evidence="1">
    <location>
        <begin position="19"/>
        <end position="142"/>
    </location>
</feature>
<gene>
    <name evidence="2" type="ORF">M9458_043142</name>
</gene>
<dbReference type="AlphaFoldDB" id="A0ABD0NDR2"/>